<dbReference type="Gene3D" id="3.40.250.10">
    <property type="entry name" value="Rhodanese-like domain"/>
    <property type="match status" value="2"/>
</dbReference>
<comment type="caution">
    <text evidence="4">The sequence shown here is derived from an EMBL/GenBank/DDBJ whole genome shotgun (WGS) entry which is preliminary data.</text>
</comment>
<evidence type="ECO:0000259" key="3">
    <source>
        <dbReference type="PROSITE" id="PS50206"/>
    </source>
</evidence>
<keyword evidence="2" id="KW-0677">Repeat</keyword>
<accession>A0ABS2DLE4</accession>
<dbReference type="SMART" id="SM00450">
    <property type="entry name" value="RHOD"/>
    <property type="match status" value="2"/>
</dbReference>
<keyword evidence="5" id="KW-1185">Reference proteome</keyword>
<dbReference type="Proteomes" id="UP001518925">
    <property type="component" value="Unassembled WGS sequence"/>
</dbReference>
<dbReference type="Pfam" id="PF00581">
    <property type="entry name" value="Rhodanese"/>
    <property type="match status" value="2"/>
</dbReference>
<dbReference type="InterPro" id="IPR045078">
    <property type="entry name" value="TST/MPST-like"/>
</dbReference>
<evidence type="ECO:0000313" key="4">
    <source>
        <dbReference type="EMBL" id="MBM6619312.1"/>
    </source>
</evidence>
<dbReference type="RefSeq" id="WP_204204761.1">
    <property type="nucleotide sequence ID" value="NZ_JAFELM010000043.1"/>
</dbReference>
<name>A0ABS2DLE4_9BACI</name>
<dbReference type="PROSITE" id="PS50206">
    <property type="entry name" value="RHODANESE_3"/>
    <property type="match status" value="2"/>
</dbReference>
<organism evidence="4 5">
    <name type="scientific">Bacillus suaedaesalsae</name>
    <dbReference type="NCBI Taxonomy" id="2810349"/>
    <lineage>
        <taxon>Bacteria</taxon>
        <taxon>Bacillati</taxon>
        <taxon>Bacillota</taxon>
        <taxon>Bacilli</taxon>
        <taxon>Bacillales</taxon>
        <taxon>Bacillaceae</taxon>
        <taxon>Bacillus</taxon>
    </lineage>
</organism>
<gene>
    <name evidence="4" type="ORF">JR050_16755</name>
</gene>
<dbReference type="EMBL" id="JAFELM010000043">
    <property type="protein sequence ID" value="MBM6619312.1"/>
    <property type="molecule type" value="Genomic_DNA"/>
</dbReference>
<dbReference type="SUPFAM" id="SSF52821">
    <property type="entry name" value="Rhodanese/Cell cycle control phosphatase"/>
    <property type="match status" value="2"/>
</dbReference>
<sequence length="275" mass="31390">MSNIKSFEWVLENIDNPNVRIFDCRFQLHDPAAGAKLYTEEHLPNAFYMDLEKDLSSEIQEHGGRHPLPDIQKLTEKLSRLGVDDLVTVVAYDDQNGAMASRLWWLMKYLGHEDVFVLNGNFSSWKEQGLPLDTAISAIKRRNFHPSIQKHIVASVEDVKAKLDNPQTILIDSREPNRYLGIEEPIDKISGHIPGAVNYFWQESFENGLWKNQAHLEKRFQNIPKDKEVIVYCGSGVTACPNILSLKEAGYENVLLYAGSWSDWITYSDNPISSK</sequence>
<dbReference type="InterPro" id="IPR036873">
    <property type="entry name" value="Rhodanese-like_dom_sf"/>
</dbReference>
<protein>
    <submittedName>
        <fullName evidence="4">Sulfurtransferase</fullName>
    </submittedName>
</protein>
<feature type="domain" description="Rhodanese" evidence="3">
    <location>
        <begin position="164"/>
        <end position="273"/>
    </location>
</feature>
<dbReference type="InterPro" id="IPR001763">
    <property type="entry name" value="Rhodanese-like_dom"/>
</dbReference>
<reference evidence="4 5" key="1">
    <citation type="submission" date="2021-02" db="EMBL/GenBank/DDBJ databases">
        <title>Bacillus sp. RD4P76, an endophyte from a halophyte.</title>
        <authorList>
            <person name="Sun J.-Q."/>
        </authorList>
    </citation>
    <scope>NUCLEOTIDE SEQUENCE [LARGE SCALE GENOMIC DNA]</scope>
    <source>
        <strain evidence="4 5">RD4P76</strain>
    </source>
</reference>
<dbReference type="CDD" id="cd01448">
    <property type="entry name" value="TST_Repeat_1"/>
    <property type="match status" value="1"/>
</dbReference>
<keyword evidence="1" id="KW-0808">Transferase</keyword>
<evidence type="ECO:0000256" key="1">
    <source>
        <dbReference type="ARBA" id="ARBA00022679"/>
    </source>
</evidence>
<proteinExistence type="predicted"/>
<feature type="domain" description="Rhodanese" evidence="3">
    <location>
        <begin position="15"/>
        <end position="134"/>
    </location>
</feature>
<evidence type="ECO:0000313" key="5">
    <source>
        <dbReference type="Proteomes" id="UP001518925"/>
    </source>
</evidence>
<dbReference type="PANTHER" id="PTHR11364">
    <property type="entry name" value="THIOSULFATE SULFERTANSFERASE"/>
    <property type="match status" value="1"/>
</dbReference>
<evidence type="ECO:0000256" key="2">
    <source>
        <dbReference type="ARBA" id="ARBA00022737"/>
    </source>
</evidence>
<dbReference type="CDD" id="cd01449">
    <property type="entry name" value="TST_Repeat_2"/>
    <property type="match status" value="1"/>
</dbReference>
<dbReference type="PANTHER" id="PTHR11364:SF27">
    <property type="entry name" value="SULFURTRANSFERASE"/>
    <property type="match status" value="1"/>
</dbReference>